<dbReference type="PATRIC" id="fig|362787.3.peg.1323"/>
<gene>
    <name evidence="1" type="ORF">DB44_DJ00070</name>
</gene>
<name>A0A0C1JW99_9BACT</name>
<organism evidence="1 2">
    <name type="scientific">Candidatus Protochlamydia amoebophila</name>
    <dbReference type="NCBI Taxonomy" id="362787"/>
    <lineage>
        <taxon>Bacteria</taxon>
        <taxon>Pseudomonadati</taxon>
        <taxon>Chlamydiota</taxon>
        <taxon>Chlamydiia</taxon>
        <taxon>Parachlamydiales</taxon>
        <taxon>Parachlamydiaceae</taxon>
        <taxon>Candidatus Protochlamydia</taxon>
    </lineage>
</organism>
<evidence type="ECO:0000313" key="1">
    <source>
        <dbReference type="EMBL" id="KIC71512.1"/>
    </source>
</evidence>
<dbReference type="AlphaFoldDB" id="A0A0C1JW99"/>
<dbReference type="EMBL" id="JSAN01000082">
    <property type="protein sequence ID" value="KIC71512.1"/>
    <property type="molecule type" value="Genomic_DNA"/>
</dbReference>
<sequence length="146" mass="17135">MFNNTSLDEVPFLKQLDEVANKIEYFQKKYCQPGDSVTNHEISEFIKDLELYNTLIEGNLENRKLVLANGQKNNQRIEQALNAVLLFQKVNPDEGTKKNIRQVIASLFNDSEKEQRRFEESIKNLRSKWDSYMKKVHEIVKSNKVN</sequence>
<evidence type="ECO:0000313" key="2">
    <source>
        <dbReference type="Proteomes" id="UP000031465"/>
    </source>
</evidence>
<reference evidence="1 2" key="1">
    <citation type="journal article" date="2014" name="Mol. Biol. Evol.">
        <title>Massive expansion of Ubiquitination-related gene families within the Chlamydiae.</title>
        <authorList>
            <person name="Domman D."/>
            <person name="Collingro A."/>
            <person name="Lagkouvardos I."/>
            <person name="Gehre L."/>
            <person name="Weinmaier T."/>
            <person name="Rattei T."/>
            <person name="Subtil A."/>
            <person name="Horn M."/>
        </authorList>
    </citation>
    <scope>NUCLEOTIDE SEQUENCE [LARGE SCALE GENOMIC DNA]</scope>
    <source>
        <strain evidence="1 2">EI2</strain>
    </source>
</reference>
<protein>
    <submittedName>
        <fullName evidence="1">Uncharacterized protein</fullName>
    </submittedName>
</protein>
<dbReference type="RefSeq" id="WP_039358888.1">
    <property type="nucleotide sequence ID" value="NZ_JSAN01000082.1"/>
</dbReference>
<accession>A0A0C1JW99</accession>
<comment type="caution">
    <text evidence="1">The sequence shown here is derived from an EMBL/GenBank/DDBJ whole genome shotgun (WGS) entry which is preliminary data.</text>
</comment>
<proteinExistence type="predicted"/>
<dbReference type="Proteomes" id="UP000031465">
    <property type="component" value="Unassembled WGS sequence"/>
</dbReference>